<reference evidence="3 4" key="1">
    <citation type="submission" date="2016-10" db="EMBL/GenBank/DDBJ databases">
        <authorList>
            <person name="de Groot N.N."/>
        </authorList>
    </citation>
    <scope>NUCLEOTIDE SEQUENCE [LARGE SCALE GENOMIC DNA]</scope>
    <source>
        <strain evidence="3 4">DSM 25383</strain>
    </source>
</reference>
<evidence type="ECO:0000259" key="2">
    <source>
        <dbReference type="Pfam" id="PF03632"/>
    </source>
</evidence>
<dbReference type="SUPFAM" id="SSF74650">
    <property type="entry name" value="Galactose mutarotase-like"/>
    <property type="match status" value="1"/>
</dbReference>
<evidence type="ECO:0000313" key="4">
    <source>
        <dbReference type="Proteomes" id="UP000183253"/>
    </source>
</evidence>
<dbReference type="InterPro" id="IPR012341">
    <property type="entry name" value="6hp_glycosidase-like_sf"/>
</dbReference>
<dbReference type="InterPro" id="IPR008928">
    <property type="entry name" value="6-hairpin_glycosidase_sf"/>
</dbReference>
<dbReference type="GO" id="GO:0005975">
    <property type="term" value="P:carbohydrate metabolic process"/>
    <property type="evidence" value="ECO:0007669"/>
    <property type="project" value="InterPro"/>
</dbReference>
<dbReference type="GO" id="GO:0030246">
    <property type="term" value="F:carbohydrate binding"/>
    <property type="evidence" value="ECO:0007669"/>
    <property type="project" value="InterPro"/>
</dbReference>
<dbReference type="SUPFAM" id="SSF48208">
    <property type="entry name" value="Six-hairpin glycosidases"/>
    <property type="match status" value="1"/>
</dbReference>
<dbReference type="RefSeq" id="WP_010259247.1">
    <property type="nucleotide sequence ID" value="NZ_CAEG01000001.1"/>
</dbReference>
<dbReference type="PANTHER" id="PTHR11051">
    <property type="entry name" value="GLYCOSYL HYDROLASE-RELATED"/>
    <property type="match status" value="1"/>
</dbReference>
<protein>
    <submittedName>
        <fullName evidence="3">Trehalose and maltose hydrolase (Possible phosphorylase)</fullName>
    </submittedName>
</protein>
<dbReference type="STRING" id="1033731.SAMN05444145_101159"/>
<dbReference type="AlphaFoldDB" id="A0A1H3XAL7"/>
<keyword evidence="4" id="KW-1185">Reference proteome</keyword>
<name>A0A1H3XAL7_9BACT</name>
<organism evidence="3 4">
    <name type="scientific">Alistipes timonensis JC136</name>
    <dbReference type="NCBI Taxonomy" id="1033731"/>
    <lineage>
        <taxon>Bacteria</taxon>
        <taxon>Pseudomonadati</taxon>
        <taxon>Bacteroidota</taxon>
        <taxon>Bacteroidia</taxon>
        <taxon>Bacteroidales</taxon>
        <taxon>Rikenellaceae</taxon>
        <taxon>Alistipes</taxon>
    </lineage>
</organism>
<evidence type="ECO:0000256" key="1">
    <source>
        <dbReference type="SAM" id="SignalP"/>
    </source>
</evidence>
<dbReference type="GO" id="GO:0004553">
    <property type="term" value="F:hydrolase activity, hydrolyzing O-glycosyl compounds"/>
    <property type="evidence" value="ECO:0007669"/>
    <property type="project" value="TreeGrafter"/>
</dbReference>
<dbReference type="Gene3D" id="2.70.98.40">
    <property type="entry name" value="Glycoside hydrolase, family 65, N-terminal domain"/>
    <property type="match status" value="1"/>
</dbReference>
<feature type="chain" id="PRO_5010274489" evidence="1">
    <location>
        <begin position="25"/>
        <end position="673"/>
    </location>
</feature>
<evidence type="ECO:0000313" key="3">
    <source>
        <dbReference type="EMBL" id="SDZ96399.1"/>
    </source>
</evidence>
<dbReference type="Gene3D" id="1.50.10.10">
    <property type="match status" value="1"/>
</dbReference>
<dbReference type="Proteomes" id="UP000183253">
    <property type="component" value="Unassembled WGS sequence"/>
</dbReference>
<dbReference type="EMBL" id="FNRI01000001">
    <property type="protein sequence ID" value="SDZ96399.1"/>
    <property type="molecule type" value="Genomic_DNA"/>
</dbReference>
<accession>A0A1H3XAL7</accession>
<feature type="signal peptide" evidence="1">
    <location>
        <begin position="1"/>
        <end position="24"/>
    </location>
</feature>
<dbReference type="OrthoDB" id="9758855at2"/>
<proteinExistence type="predicted"/>
<feature type="domain" description="Glycoside hydrolase family 65 central catalytic" evidence="2">
    <location>
        <begin position="301"/>
        <end position="497"/>
    </location>
</feature>
<gene>
    <name evidence="3" type="ORF">SAMN05444145_101159</name>
</gene>
<dbReference type="InterPro" id="IPR011013">
    <property type="entry name" value="Gal_mutarotase_sf_dom"/>
</dbReference>
<dbReference type="GO" id="GO:0016757">
    <property type="term" value="F:glycosyltransferase activity"/>
    <property type="evidence" value="ECO:0007669"/>
    <property type="project" value="UniProtKB-ARBA"/>
</dbReference>
<dbReference type="InterPro" id="IPR037018">
    <property type="entry name" value="GH65_N"/>
</dbReference>
<sequence length="673" mass="75104">MRTRLIRFVGTAVLLWGASFPAAADGWKLEADDYTADYTGASTANGMLGILPWKEPFSIRHVVLNHVFELNDRTGVNCAVRGIDPFSMTMRIDGREIDGDAISGWRQTIDMRRAEHTTTFVADGKLRVAYSVIALRNMPYAALIDVEVTALQDAEADFRTAMQVPEGEYRTSRRTHRSFLVDGHPTNILRTDARTAHGRYDVSASSMFIPAGEGFGYEGRDDAATLRLRLKAGETKRFTLAGAVCTTRDFSDPYSESERQVIYIAHESVDRVLAGHRRLWDEMWQGDIEIEGDDEAQRVVRFALYNLYASCRAGSRLSIPPMGLSSQGYNGHIFWDAELWMYPPMLLLNEGIARSMVDYRTDRLDAARRRASAYGYRGVMFPWESDWFGEESTPTWAITGPMEHHITADVGIAAWNYYCVTRDREWLRTTGWPLLKEIAAFWVSRVVRNDDGSYSIAGVVGADEYAMNVTDNAFTNGAAKVVLRNAVEAARACGEKAPALWSDIADGLRILRDDAGVTLEYAGYAGQQIKQADVNLLGYPLGVVTDRGLLLRDLAYYDAKIDRVNGPAMAFSVFCVQYARLGDAAKAEEMFRRCYRPNLRPPFGVLAETPTSHNPYFTTCAGGMLQAVMNGFGGLEITDKGIVCRETALPASWKRLTIKGVGPERRTYVINNR</sequence>
<dbReference type="InterPro" id="IPR005195">
    <property type="entry name" value="Glyco_hydro_65_M"/>
</dbReference>
<keyword evidence="3" id="KW-0378">Hydrolase</keyword>
<keyword evidence="1" id="KW-0732">Signal</keyword>
<dbReference type="PANTHER" id="PTHR11051:SF8">
    <property type="entry name" value="PROTEIN-GLUCOSYLGALACTOSYLHYDROXYLYSINE GLUCOSIDASE"/>
    <property type="match status" value="1"/>
</dbReference>
<dbReference type="Pfam" id="PF03632">
    <property type="entry name" value="Glyco_hydro_65m"/>
    <property type="match status" value="1"/>
</dbReference>